<proteinExistence type="predicted"/>
<evidence type="ECO:0000313" key="1">
    <source>
        <dbReference type="EMBL" id="SFN10990.1"/>
    </source>
</evidence>
<dbReference type="Proteomes" id="UP000198769">
    <property type="component" value="Unassembled WGS sequence"/>
</dbReference>
<reference evidence="2" key="1">
    <citation type="submission" date="2016-10" db="EMBL/GenBank/DDBJ databases">
        <authorList>
            <person name="Varghese N."/>
            <person name="Submissions S."/>
        </authorList>
    </citation>
    <scope>NUCLEOTIDE SEQUENCE [LARGE SCALE GENOMIC DNA]</scope>
    <source>
        <strain evidence="2">DSM 25575</strain>
    </source>
</reference>
<sequence length="144" mass="16042">MKALFKNTVIIIFGSVVLYACGHEKQKNTPKPEPEPVQKVQPVATTGTYKKGDHVPSETVCMVNNAYMGKKQMEVPHGGKMYYGCCEMCVEKIPNDPSVREAVDPLTGKKVDKANAYIVMVSDEGEVAYFENEENYKQFLAQNS</sequence>
<dbReference type="AlphaFoldDB" id="A0A1I4WCK5"/>
<accession>A0A1I4WCK5</accession>
<protein>
    <recommendedName>
        <fullName evidence="3">MlpB protein</fullName>
    </recommendedName>
</protein>
<organism evidence="1 2">
    <name type="scientific">Chryseobacterium oleae</name>
    <dbReference type="NCBI Taxonomy" id="491207"/>
    <lineage>
        <taxon>Bacteria</taxon>
        <taxon>Pseudomonadati</taxon>
        <taxon>Bacteroidota</taxon>
        <taxon>Flavobacteriia</taxon>
        <taxon>Flavobacteriales</taxon>
        <taxon>Weeksellaceae</taxon>
        <taxon>Chryseobacterium group</taxon>
        <taxon>Chryseobacterium</taxon>
    </lineage>
</organism>
<dbReference type="RefSeq" id="WP_090023548.1">
    <property type="nucleotide sequence ID" value="NZ_FOVD01000001.1"/>
</dbReference>
<dbReference type="PROSITE" id="PS51257">
    <property type="entry name" value="PROKAR_LIPOPROTEIN"/>
    <property type="match status" value="1"/>
</dbReference>
<gene>
    <name evidence="1" type="ORF">SAMN05421594_1076</name>
</gene>
<keyword evidence="2" id="KW-1185">Reference proteome</keyword>
<evidence type="ECO:0008006" key="3">
    <source>
        <dbReference type="Google" id="ProtNLM"/>
    </source>
</evidence>
<evidence type="ECO:0000313" key="2">
    <source>
        <dbReference type="Proteomes" id="UP000198769"/>
    </source>
</evidence>
<dbReference type="OrthoDB" id="1122197at2"/>
<dbReference type="EMBL" id="FOVD01000001">
    <property type="protein sequence ID" value="SFN10990.1"/>
    <property type="molecule type" value="Genomic_DNA"/>
</dbReference>
<name>A0A1I4WCK5_CHROL</name>